<keyword evidence="1" id="KW-0472">Membrane</keyword>
<dbReference type="EMBL" id="CVMT01000005">
    <property type="protein sequence ID" value="CRG89069.1"/>
    <property type="molecule type" value="Genomic_DNA"/>
</dbReference>
<dbReference type="OrthoDB" id="5376804at2759"/>
<feature type="transmembrane region" description="Helical" evidence="1">
    <location>
        <begin position="424"/>
        <end position="446"/>
    </location>
</feature>
<protein>
    <submittedName>
        <fullName evidence="2">Choline transporter-like protein 5-B</fullName>
    </submittedName>
</protein>
<name>A0A0U1M0L8_TALIS</name>
<reference evidence="2 3" key="1">
    <citation type="submission" date="2015-04" db="EMBL/GenBank/DDBJ databases">
        <authorList>
            <person name="Syromyatnikov M.Y."/>
            <person name="Popov V.N."/>
        </authorList>
    </citation>
    <scope>NUCLEOTIDE SEQUENCE [LARGE SCALE GENOMIC DNA]</scope>
    <source>
        <strain evidence="2">WF-38-12</strain>
    </source>
</reference>
<keyword evidence="3" id="KW-1185">Reference proteome</keyword>
<keyword evidence="1" id="KW-0812">Transmembrane</keyword>
<dbReference type="Pfam" id="PF11374">
    <property type="entry name" value="DUF3176"/>
    <property type="match status" value="1"/>
</dbReference>
<feature type="transmembrane region" description="Helical" evidence="1">
    <location>
        <begin position="40"/>
        <end position="63"/>
    </location>
</feature>
<dbReference type="PANTHER" id="PTHR35394">
    <property type="entry name" value="DUF3176 DOMAIN-CONTAINING PROTEIN"/>
    <property type="match status" value="1"/>
</dbReference>
<dbReference type="Proteomes" id="UP000054383">
    <property type="component" value="Unassembled WGS sequence"/>
</dbReference>
<dbReference type="InterPro" id="IPR021514">
    <property type="entry name" value="DUF3176"/>
</dbReference>
<gene>
    <name evidence="2" type="ORF">PISL3812_06104</name>
</gene>
<accession>A0A0U1M0L8</accession>
<sequence length="517" mass="58873">MKWNWFIGRDRPLVDFEKFDNASRGSWGSILLVFSTKGRLSVLLAAMILATSAVTSTITQAVLTQSTRYVPGPGDATVIRAINDSATNDKNVNSALAMMMNSMFTRPNATYEFDTPVCSSGNCKYPIVGSLAVCSRSHDITDKLYTLVTEQKWCYQHKGDKWDWRTWGPEICSNYSYVALAPDTYLDYFGPGTLANSTNVLLDRYTNVTWEKVFSFEQETWIENGLTAVQTIYLDDYDSSWDNYKGGLPNTTEYLQHAHAVETLFYICAQEYNISMTNGTTVTNVISVLDYVTDTQSFEYTEDNYHYTLEYNRTFVLNGNNYSYVSLDFELNDLLSSFLNGKYTNETYSGMGYMSPFSFAIGNTLYHNSNVNWMTTVNRNTQMFEALEIMMNNIAKGVTNWIRSTGSSVQGQVDSLEIYVVVRWRFLIFLGVQIILSVCFLLWIMIDTKVRKTKIYKESALATLFTIPASDKTILEEQMAKTGENDSRRKTDIEQSPNVRLVQESGKWNLKLADQHV</sequence>
<evidence type="ECO:0000313" key="3">
    <source>
        <dbReference type="Proteomes" id="UP000054383"/>
    </source>
</evidence>
<dbReference type="STRING" id="28573.A0A0U1M0L8"/>
<evidence type="ECO:0000256" key="1">
    <source>
        <dbReference type="SAM" id="Phobius"/>
    </source>
</evidence>
<keyword evidence="1" id="KW-1133">Transmembrane helix</keyword>
<dbReference type="OMA" id="CAQRYTN"/>
<evidence type="ECO:0000313" key="2">
    <source>
        <dbReference type="EMBL" id="CRG89069.1"/>
    </source>
</evidence>
<proteinExistence type="predicted"/>
<organism evidence="2 3">
    <name type="scientific">Talaromyces islandicus</name>
    <name type="common">Penicillium islandicum</name>
    <dbReference type="NCBI Taxonomy" id="28573"/>
    <lineage>
        <taxon>Eukaryota</taxon>
        <taxon>Fungi</taxon>
        <taxon>Dikarya</taxon>
        <taxon>Ascomycota</taxon>
        <taxon>Pezizomycotina</taxon>
        <taxon>Eurotiomycetes</taxon>
        <taxon>Eurotiomycetidae</taxon>
        <taxon>Eurotiales</taxon>
        <taxon>Trichocomaceae</taxon>
        <taxon>Talaromyces</taxon>
        <taxon>Talaromyces sect. Islandici</taxon>
    </lineage>
</organism>
<dbReference type="AlphaFoldDB" id="A0A0U1M0L8"/>
<dbReference type="PANTHER" id="PTHR35394:SF5">
    <property type="entry name" value="DUF3176 DOMAIN-CONTAINING PROTEIN"/>
    <property type="match status" value="1"/>
</dbReference>